<protein>
    <submittedName>
        <fullName evidence="2">Uncharacterized protein</fullName>
    </submittedName>
</protein>
<keyword evidence="1" id="KW-0732">Signal</keyword>
<accession>A0A9P5N9Q0</accession>
<keyword evidence="3" id="KW-1185">Reference proteome</keyword>
<evidence type="ECO:0000313" key="2">
    <source>
        <dbReference type="EMBL" id="KAF8870308.1"/>
    </source>
</evidence>
<dbReference type="InterPro" id="IPR051035">
    <property type="entry name" value="Mito_inheritance_9"/>
</dbReference>
<feature type="chain" id="PRO_5040374885" evidence="1">
    <location>
        <begin position="20"/>
        <end position="126"/>
    </location>
</feature>
<evidence type="ECO:0000313" key="3">
    <source>
        <dbReference type="Proteomes" id="UP000724874"/>
    </source>
</evidence>
<feature type="signal peptide" evidence="1">
    <location>
        <begin position="1"/>
        <end position="19"/>
    </location>
</feature>
<dbReference type="Proteomes" id="UP000724874">
    <property type="component" value="Unassembled WGS sequence"/>
</dbReference>
<organism evidence="2 3">
    <name type="scientific">Gymnopilus junonius</name>
    <name type="common">Spectacular rustgill mushroom</name>
    <name type="synonym">Gymnopilus spectabilis subsp. junonius</name>
    <dbReference type="NCBI Taxonomy" id="109634"/>
    <lineage>
        <taxon>Eukaryota</taxon>
        <taxon>Fungi</taxon>
        <taxon>Dikarya</taxon>
        <taxon>Basidiomycota</taxon>
        <taxon>Agaricomycotina</taxon>
        <taxon>Agaricomycetes</taxon>
        <taxon>Agaricomycetidae</taxon>
        <taxon>Agaricales</taxon>
        <taxon>Agaricineae</taxon>
        <taxon>Hymenogastraceae</taxon>
        <taxon>Gymnopilus</taxon>
    </lineage>
</organism>
<gene>
    <name evidence="2" type="ORF">CPB84DRAFT_1802387</name>
</gene>
<dbReference type="PANTHER" id="PTHR36091">
    <property type="entry name" value="ALTERED INHERITANCE OF MITOCHONDRIA PROTEIN 9, MITOCHONDRIAL"/>
    <property type="match status" value="1"/>
</dbReference>
<dbReference type="OrthoDB" id="2831558at2759"/>
<evidence type="ECO:0000256" key="1">
    <source>
        <dbReference type="SAM" id="SignalP"/>
    </source>
</evidence>
<dbReference type="AlphaFoldDB" id="A0A9P5N9Q0"/>
<name>A0A9P5N9Q0_GYMJU</name>
<dbReference type="GO" id="GO:0005739">
    <property type="term" value="C:mitochondrion"/>
    <property type="evidence" value="ECO:0007669"/>
    <property type="project" value="TreeGrafter"/>
</dbReference>
<comment type="caution">
    <text evidence="2">The sequence shown here is derived from an EMBL/GenBank/DDBJ whole genome shotgun (WGS) entry which is preliminary data.</text>
</comment>
<reference evidence="2" key="1">
    <citation type="submission" date="2020-11" db="EMBL/GenBank/DDBJ databases">
        <authorList>
            <consortium name="DOE Joint Genome Institute"/>
            <person name="Ahrendt S."/>
            <person name="Riley R."/>
            <person name="Andreopoulos W."/>
            <person name="LaButti K."/>
            <person name="Pangilinan J."/>
            <person name="Ruiz-duenas F.J."/>
            <person name="Barrasa J.M."/>
            <person name="Sanchez-Garcia M."/>
            <person name="Camarero S."/>
            <person name="Miyauchi S."/>
            <person name="Serrano A."/>
            <person name="Linde D."/>
            <person name="Babiker R."/>
            <person name="Drula E."/>
            <person name="Ayuso-Fernandez I."/>
            <person name="Pacheco R."/>
            <person name="Padilla G."/>
            <person name="Ferreira P."/>
            <person name="Barriuso J."/>
            <person name="Kellner H."/>
            <person name="Castanera R."/>
            <person name="Alfaro M."/>
            <person name="Ramirez L."/>
            <person name="Pisabarro A.G."/>
            <person name="Kuo A."/>
            <person name="Tritt A."/>
            <person name="Lipzen A."/>
            <person name="He G."/>
            <person name="Yan M."/>
            <person name="Ng V."/>
            <person name="Cullen D."/>
            <person name="Martin F."/>
            <person name="Rosso M.-N."/>
            <person name="Henrissat B."/>
            <person name="Hibbett D."/>
            <person name="Martinez A.T."/>
            <person name="Grigoriev I.V."/>
        </authorList>
    </citation>
    <scope>NUCLEOTIDE SEQUENCE</scope>
    <source>
        <strain evidence="2">AH 44721</strain>
    </source>
</reference>
<proteinExistence type="predicted"/>
<sequence>MWEGETIKLLYALIDLVLGWEHFAMDSTPCPVVFTEEEIAMAEKLYQDLENAERGERWLRENVGYGKETWVLTTHYEAAKAFSQEVKQRTLKACVEDEEMTKEKYTVIKVNWPLDNMDEEELEEYK</sequence>
<dbReference type="EMBL" id="JADNYJ010000364">
    <property type="protein sequence ID" value="KAF8870308.1"/>
    <property type="molecule type" value="Genomic_DNA"/>
</dbReference>
<dbReference type="PANTHER" id="PTHR36091:SF2">
    <property type="entry name" value="AMINOGLYCOSIDE PHOSPHOTRANSFERASE DOMAIN-CONTAINING PROTEIN"/>
    <property type="match status" value="1"/>
</dbReference>